<sequence>MSCRQPGDWDCRRCRYLNFGKRDSCQRCGEPKVGLGAPGLDYATGGGALCNPVNWAVKPGDWYCYNCGVHNYASRSNCFKCGGATKTDSAVTQSWGFSLEPAQQGWKSGDWVCSRMGCNEHNYASRTECFRCSTPRYYGTWQLL</sequence>
<dbReference type="AlphaFoldDB" id="A0AAD5ZQ60"/>
<dbReference type="PROSITE" id="PS01358">
    <property type="entry name" value="ZF_RANBP2_1"/>
    <property type="match status" value="3"/>
</dbReference>
<feature type="domain" description="RanBP2-type" evidence="5">
    <location>
        <begin position="5"/>
        <end position="34"/>
    </location>
</feature>
<dbReference type="PROSITE" id="PS50199">
    <property type="entry name" value="ZF_RANBP2_2"/>
    <property type="match status" value="3"/>
</dbReference>
<evidence type="ECO:0000256" key="3">
    <source>
        <dbReference type="ARBA" id="ARBA00022833"/>
    </source>
</evidence>
<dbReference type="SUPFAM" id="SSF90209">
    <property type="entry name" value="Ran binding protein zinc finger-like"/>
    <property type="match status" value="3"/>
</dbReference>
<reference evidence="6 7" key="1">
    <citation type="journal article" date="2022" name="Cell">
        <title>Repeat-based holocentromeres influence genome architecture and karyotype evolution.</title>
        <authorList>
            <person name="Hofstatter P.G."/>
            <person name="Thangavel G."/>
            <person name="Lux T."/>
            <person name="Neumann P."/>
            <person name="Vondrak T."/>
            <person name="Novak P."/>
            <person name="Zhang M."/>
            <person name="Costa L."/>
            <person name="Castellani M."/>
            <person name="Scott A."/>
            <person name="Toegelov H."/>
            <person name="Fuchs J."/>
            <person name="Mata-Sucre Y."/>
            <person name="Dias Y."/>
            <person name="Vanzela A.L.L."/>
            <person name="Huettel B."/>
            <person name="Almeida C.C.S."/>
            <person name="Simkova H."/>
            <person name="Souza G."/>
            <person name="Pedrosa-Harand A."/>
            <person name="Macas J."/>
            <person name="Mayer K.F.X."/>
            <person name="Houben A."/>
            <person name="Marques A."/>
        </authorList>
    </citation>
    <scope>NUCLEOTIDE SEQUENCE [LARGE SCALE GENOMIC DNA]</scope>
    <source>
        <strain evidence="6">RhyTen1mFocal</strain>
    </source>
</reference>
<keyword evidence="1" id="KW-0479">Metal-binding</keyword>
<evidence type="ECO:0000313" key="7">
    <source>
        <dbReference type="Proteomes" id="UP001210211"/>
    </source>
</evidence>
<dbReference type="Gene3D" id="4.10.1060.10">
    <property type="entry name" value="Zinc finger, RanBP2-type"/>
    <property type="match status" value="3"/>
</dbReference>
<gene>
    <name evidence="6" type="ORF">LUZ61_005698</name>
</gene>
<dbReference type="PANTHER" id="PTHR23111">
    <property type="entry name" value="ZINC FINGER PROTEIN"/>
    <property type="match status" value="1"/>
</dbReference>
<dbReference type="PANTHER" id="PTHR23111:SF96">
    <property type="entry name" value="OS01G0555100 PROTEIN"/>
    <property type="match status" value="1"/>
</dbReference>
<evidence type="ECO:0000256" key="4">
    <source>
        <dbReference type="PROSITE-ProRule" id="PRU00322"/>
    </source>
</evidence>
<dbReference type="InterPro" id="IPR001876">
    <property type="entry name" value="Znf_RanBP2"/>
</dbReference>
<evidence type="ECO:0000256" key="1">
    <source>
        <dbReference type="ARBA" id="ARBA00022723"/>
    </source>
</evidence>
<evidence type="ECO:0000256" key="2">
    <source>
        <dbReference type="ARBA" id="ARBA00022771"/>
    </source>
</evidence>
<comment type="caution">
    <text evidence="6">The sequence shown here is derived from an EMBL/GenBank/DDBJ whole genome shotgun (WGS) entry which is preliminary data.</text>
</comment>
<dbReference type="GO" id="GO:0005737">
    <property type="term" value="C:cytoplasm"/>
    <property type="evidence" value="ECO:0007669"/>
    <property type="project" value="TreeGrafter"/>
</dbReference>
<dbReference type="SMART" id="SM00547">
    <property type="entry name" value="ZnF_RBZ"/>
    <property type="match status" value="3"/>
</dbReference>
<proteinExistence type="predicted"/>
<dbReference type="EMBL" id="JAMRDG010000001">
    <property type="protein sequence ID" value="KAJ3701993.1"/>
    <property type="molecule type" value="Genomic_DNA"/>
</dbReference>
<feature type="domain" description="RanBP2-type" evidence="5">
    <location>
        <begin position="107"/>
        <end position="138"/>
    </location>
</feature>
<dbReference type="Proteomes" id="UP001210211">
    <property type="component" value="Unassembled WGS sequence"/>
</dbReference>
<keyword evidence="2 4" id="KW-0863">Zinc-finger</keyword>
<dbReference type="GO" id="GO:0003729">
    <property type="term" value="F:mRNA binding"/>
    <property type="evidence" value="ECO:0007669"/>
    <property type="project" value="TreeGrafter"/>
</dbReference>
<protein>
    <recommendedName>
        <fullName evidence="5">RanBP2-type domain-containing protein</fullName>
    </recommendedName>
</protein>
<dbReference type="InterPro" id="IPR036443">
    <property type="entry name" value="Znf_RanBP2_sf"/>
</dbReference>
<feature type="domain" description="RanBP2-type" evidence="5">
    <location>
        <begin position="58"/>
        <end position="87"/>
    </location>
</feature>
<name>A0AAD5ZQ60_9POAL</name>
<accession>A0AAD5ZQ60</accession>
<evidence type="ECO:0000259" key="5">
    <source>
        <dbReference type="PROSITE" id="PS50199"/>
    </source>
</evidence>
<organism evidence="6 7">
    <name type="scientific">Rhynchospora tenuis</name>
    <dbReference type="NCBI Taxonomy" id="198213"/>
    <lineage>
        <taxon>Eukaryota</taxon>
        <taxon>Viridiplantae</taxon>
        <taxon>Streptophyta</taxon>
        <taxon>Embryophyta</taxon>
        <taxon>Tracheophyta</taxon>
        <taxon>Spermatophyta</taxon>
        <taxon>Magnoliopsida</taxon>
        <taxon>Liliopsida</taxon>
        <taxon>Poales</taxon>
        <taxon>Cyperaceae</taxon>
        <taxon>Cyperoideae</taxon>
        <taxon>Rhynchosporeae</taxon>
        <taxon>Rhynchospora</taxon>
    </lineage>
</organism>
<keyword evidence="3" id="KW-0862">Zinc</keyword>
<dbReference type="Pfam" id="PF00641">
    <property type="entry name" value="Zn_ribbon_RanBP"/>
    <property type="match status" value="3"/>
</dbReference>
<evidence type="ECO:0000313" key="6">
    <source>
        <dbReference type="EMBL" id="KAJ3701993.1"/>
    </source>
</evidence>
<dbReference type="GO" id="GO:0008270">
    <property type="term" value="F:zinc ion binding"/>
    <property type="evidence" value="ECO:0007669"/>
    <property type="project" value="UniProtKB-KW"/>
</dbReference>
<keyword evidence="7" id="KW-1185">Reference proteome</keyword>